<dbReference type="Gene3D" id="3.90.79.10">
    <property type="entry name" value="Nucleoside Triphosphate Pyrophosphohydrolase"/>
    <property type="match status" value="1"/>
</dbReference>
<dbReference type="AlphaFoldDB" id="A0A4Y7WMU9"/>
<dbReference type="CDD" id="cd04677">
    <property type="entry name" value="NUDIX_Hydrolase"/>
    <property type="match status" value="1"/>
</dbReference>
<dbReference type="SUPFAM" id="SSF55811">
    <property type="entry name" value="Nudix"/>
    <property type="match status" value="1"/>
</dbReference>
<dbReference type="GO" id="GO:0016787">
    <property type="term" value="F:hydrolase activity"/>
    <property type="evidence" value="ECO:0007669"/>
    <property type="project" value="UniProtKB-KW"/>
</dbReference>
<evidence type="ECO:0000259" key="4">
    <source>
        <dbReference type="PROSITE" id="PS51462"/>
    </source>
</evidence>
<dbReference type="RefSeq" id="WP_055735683.1">
    <property type="nucleotide sequence ID" value="NZ_LDIM01000006.1"/>
</dbReference>
<feature type="domain" description="Nudix hydrolase" evidence="4">
    <location>
        <begin position="15"/>
        <end position="148"/>
    </location>
</feature>
<evidence type="ECO:0000256" key="2">
    <source>
        <dbReference type="ARBA" id="ARBA00022801"/>
    </source>
</evidence>
<protein>
    <submittedName>
        <fullName evidence="5">NUDIX domain-containing protein</fullName>
    </submittedName>
</protein>
<dbReference type="InterPro" id="IPR000086">
    <property type="entry name" value="NUDIX_hydrolase_dom"/>
</dbReference>
<comment type="cofactor">
    <cofactor evidence="1">
        <name>Mg(2+)</name>
        <dbReference type="ChEBI" id="CHEBI:18420"/>
    </cofactor>
</comment>
<name>A0A4Y7WMU9_9BACI</name>
<evidence type="ECO:0000313" key="6">
    <source>
        <dbReference type="Proteomes" id="UP000298210"/>
    </source>
</evidence>
<dbReference type="PANTHER" id="PTHR43046:SF2">
    <property type="entry name" value="8-OXO-DGTP DIPHOSPHATASE-RELATED"/>
    <property type="match status" value="1"/>
</dbReference>
<organism evidence="5 6">
    <name type="scientific">Shouchella lehensis</name>
    <dbReference type="NCBI Taxonomy" id="300825"/>
    <lineage>
        <taxon>Bacteria</taxon>
        <taxon>Bacillati</taxon>
        <taxon>Bacillota</taxon>
        <taxon>Bacilli</taxon>
        <taxon>Bacillales</taxon>
        <taxon>Bacillaceae</taxon>
        <taxon>Shouchella</taxon>
    </lineage>
</organism>
<dbReference type="EMBL" id="SNUX01000002">
    <property type="protein sequence ID" value="TES49873.1"/>
    <property type="molecule type" value="Genomic_DNA"/>
</dbReference>
<dbReference type="InterPro" id="IPR020476">
    <property type="entry name" value="Nudix_hydrolase"/>
</dbReference>
<dbReference type="PRINTS" id="PR00502">
    <property type="entry name" value="NUDIXFAMILY"/>
</dbReference>
<evidence type="ECO:0000256" key="3">
    <source>
        <dbReference type="RuleBase" id="RU003476"/>
    </source>
</evidence>
<dbReference type="Pfam" id="PF00293">
    <property type="entry name" value="NUDIX"/>
    <property type="match status" value="1"/>
</dbReference>
<dbReference type="InterPro" id="IPR015797">
    <property type="entry name" value="NUDIX_hydrolase-like_dom_sf"/>
</dbReference>
<evidence type="ECO:0000313" key="5">
    <source>
        <dbReference type="EMBL" id="TES49873.1"/>
    </source>
</evidence>
<keyword evidence="2 3" id="KW-0378">Hydrolase</keyword>
<dbReference type="InterPro" id="IPR020084">
    <property type="entry name" value="NUDIX_hydrolase_CS"/>
</dbReference>
<accession>A0A4Y7WMU9</accession>
<dbReference type="PROSITE" id="PS51462">
    <property type="entry name" value="NUDIX"/>
    <property type="match status" value="1"/>
</dbReference>
<comment type="similarity">
    <text evidence="3">Belongs to the Nudix hydrolase family.</text>
</comment>
<proteinExistence type="inferred from homology"/>
<sequence>MDYVQSLRQKVGTQPLILPGSVVLIVNNQGELLLENRNDGGWGLPGGLMELGESLEQTAIREVKEETGLDVKDLQLLGVFSGEAYHFTFDNGDELYSVTAVYWTNHFSGTLKVNSNESKEVRFVKNLPSTLKDEYKDYILPYYQSILATIRSSEST</sequence>
<comment type="caution">
    <text evidence="5">The sequence shown here is derived from an EMBL/GenBank/DDBJ whole genome shotgun (WGS) entry which is preliminary data.</text>
</comment>
<gene>
    <name evidence="5" type="ORF">E2L03_10535</name>
</gene>
<reference evidence="5 6" key="1">
    <citation type="submission" date="2019-03" db="EMBL/GenBank/DDBJ databases">
        <authorList>
            <person name="Liu G."/>
        </authorList>
    </citation>
    <scope>NUCLEOTIDE SEQUENCE [LARGE SCALE GENOMIC DNA]</scope>
    <source>
        <strain evidence="5 6">DSM 19099</strain>
    </source>
</reference>
<dbReference type="PROSITE" id="PS00893">
    <property type="entry name" value="NUDIX_BOX"/>
    <property type="match status" value="1"/>
</dbReference>
<dbReference type="PANTHER" id="PTHR43046">
    <property type="entry name" value="GDP-MANNOSE MANNOSYL HYDROLASE"/>
    <property type="match status" value="1"/>
</dbReference>
<evidence type="ECO:0000256" key="1">
    <source>
        <dbReference type="ARBA" id="ARBA00001946"/>
    </source>
</evidence>
<dbReference type="Proteomes" id="UP000298210">
    <property type="component" value="Unassembled WGS sequence"/>
</dbReference>